<keyword evidence="1" id="KW-0479">Metal-binding</keyword>
<proteinExistence type="predicted"/>
<feature type="domain" description="MYND-type" evidence="5">
    <location>
        <begin position="71"/>
        <end position="116"/>
    </location>
</feature>
<dbReference type="GO" id="GO:0008270">
    <property type="term" value="F:zinc ion binding"/>
    <property type="evidence" value="ECO:0007669"/>
    <property type="project" value="UniProtKB-KW"/>
</dbReference>
<accession>A0A139A9K0</accession>
<keyword evidence="2 4" id="KW-0863">Zinc-finger</keyword>
<keyword evidence="7" id="KW-1185">Reference proteome</keyword>
<evidence type="ECO:0000256" key="2">
    <source>
        <dbReference type="ARBA" id="ARBA00022771"/>
    </source>
</evidence>
<dbReference type="PROSITE" id="PS50865">
    <property type="entry name" value="ZF_MYND_2"/>
    <property type="match status" value="1"/>
</dbReference>
<dbReference type="EMBL" id="KQ965777">
    <property type="protein sequence ID" value="KXS13502.1"/>
    <property type="molecule type" value="Genomic_DNA"/>
</dbReference>
<dbReference type="AlphaFoldDB" id="A0A139A9K0"/>
<dbReference type="Pfam" id="PF01753">
    <property type="entry name" value="zf-MYND"/>
    <property type="match status" value="1"/>
</dbReference>
<evidence type="ECO:0000256" key="3">
    <source>
        <dbReference type="ARBA" id="ARBA00022833"/>
    </source>
</evidence>
<dbReference type="PROSITE" id="PS01360">
    <property type="entry name" value="ZF_MYND_1"/>
    <property type="match status" value="1"/>
</dbReference>
<evidence type="ECO:0000259" key="5">
    <source>
        <dbReference type="PROSITE" id="PS50865"/>
    </source>
</evidence>
<dbReference type="Gene3D" id="6.10.140.2220">
    <property type="match status" value="1"/>
</dbReference>
<dbReference type="OrthoDB" id="2998255at2759"/>
<gene>
    <name evidence="6" type="ORF">M427DRAFT_368829</name>
</gene>
<keyword evidence="3" id="KW-0862">Zinc</keyword>
<dbReference type="InterPro" id="IPR002893">
    <property type="entry name" value="Znf_MYND"/>
</dbReference>
<reference evidence="6 7" key="1">
    <citation type="journal article" date="2015" name="Genome Biol. Evol.">
        <title>Phylogenomic analyses indicate that early fungi evolved digesting cell walls of algal ancestors of land plants.</title>
        <authorList>
            <person name="Chang Y."/>
            <person name="Wang S."/>
            <person name="Sekimoto S."/>
            <person name="Aerts A.L."/>
            <person name="Choi C."/>
            <person name="Clum A."/>
            <person name="LaButti K.M."/>
            <person name="Lindquist E.A."/>
            <person name="Yee Ngan C."/>
            <person name="Ohm R.A."/>
            <person name="Salamov A.A."/>
            <person name="Grigoriev I.V."/>
            <person name="Spatafora J.W."/>
            <person name="Berbee M.L."/>
        </authorList>
    </citation>
    <scope>NUCLEOTIDE SEQUENCE [LARGE SCALE GENOMIC DNA]</scope>
    <source>
        <strain evidence="6 7">JEL478</strain>
    </source>
</reference>
<name>A0A139A9K0_GONPJ</name>
<evidence type="ECO:0000313" key="7">
    <source>
        <dbReference type="Proteomes" id="UP000070544"/>
    </source>
</evidence>
<evidence type="ECO:0000256" key="4">
    <source>
        <dbReference type="PROSITE-ProRule" id="PRU00134"/>
    </source>
</evidence>
<evidence type="ECO:0000313" key="6">
    <source>
        <dbReference type="EMBL" id="KXS13502.1"/>
    </source>
</evidence>
<dbReference type="SUPFAM" id="SSF144232">
    <property type="entry name" value="HIT/MYND zinc finger-like"/>
    <property type="match status" value="1"/>
</dbReference>
<dbReference type="Proteomes" id="UP000070544">
    <property type="component" value="Unassembled WGS sequence"/>
</dbReference>
<organism evidence="6 7">
    <name type="scientific">Gonapodya prolifera (strain JEL478)</name>
    <name type="common">Monoblepharis prolifera</name>
    <dbReference type="NCBI Taxonomy" id="1344416"/>
    <lineage>
        <taxon>Eukaryota</taxon>
        <taxon>Fungi</taxon>
        <taxon>Fungi incertae sedis</taxon>
        <taxon>Chytridiomycota</taxon>
        <taxon>Chytridiomycota incertae sedis</taxon>
        <taxon>Monoblepharidomycetes</taxon>
        <taxon>Monoblepharidales</taxon>
        <taxon>Gonapodyaceae</taxon>
        <taxon>Gonapodya</taxon>
    </lineage>
</organism>
<sequence length="129" mass="14539">MLESMFKECGFRCRCEGCSRVYRAIEESWDDSTFPGRGVYKGQDGTSVLPFRASEAKWLLREFGGDRGTFCWWCGKDSGDDAGGVELQTCAQCKVMRYCGKACQKSSWQASHKGLCTTMIEWREKGELG</sequence>
<protein>
    <recommendedName>
        <fullName evidence="5">MYND-type domain-containing protein</fullName>
    </recommendedName>
</protein>
<evidence type="ECO:0000256" key="1">
    <source>
        <dbReference type="ARBA" id="ARBA00022723"/>
    </source>
</evidence>